<dbReference type="Proteomes" id="UP000824192">
    <property type="component" value="Unassembled WGS sequence"/>
</dbReference>
<sequence>MTGAQERLAAIAAELAELDRQQEELARLDQAFRARSEQRSAQDRQVQALRLAWEKEQGDVELLEGVTVQGLLLRLSGRREERLDQEHREERDARSRCEQAQAELERMDQELQRVMSERGKLRTAQGRRKTLLEEKEGILIELGGPTGEELAQISAELTDCQKAYAQLDQACFAGENVMSGLNQALYALDSARDLGTWDMLGGGTLVTLAKHERLDEARNAVHRAQQAMGRFRNSLSELKDLHIPPVSIGEGAVIADYLFDGLIVDFLVQSKIKENQDDISNARYRVKDILGKLQERRQELKTRCQALEQRRAALLSTPSPAI</sequence>
<comment type="caution">
    <text evidence="2">The sequence shown here is derived from an EMBL/GenBank/DDBJ whole genome shotgun (WGS) entry which is preliminary data.</text>
</comment>
<keyword evidence="1" id="KW-0175">Coiled coil</keyword>
<protein>
    <submittedName>
        <fullName evidence="2">Uncharacterized protein</fullName>
    </submittedName>
</protein>
<reference evidence="2" key="1">
    <citation type="journal article" date="2021" name="PeerJ">
        <title>Extensive microbial diversity within the chicken gut microbiome revealed by metagenomics and culture.</title>
        <authorList>
            <person name="Gilroy R."/>
            <person name="Ravi A."/>
            <person name="Getino M."/>
            <person name="Pursley I."/>
            <person name="Horton D.L."/>
            <person name="Alikhan N.F."/>
            <person name="Baker D."/>
            <person name="Gharbi K."/>
            <person name="Hall N."/>
            <person name="Watson M."/>
            <person name="Adriaenssens E.M."/>
            <person name="Foster-Nyarko E."/>
            <person name="Jarju S."/>
            <person name="Secka A."/>
            <person name="Antonio M."/>
            <person name="Oren A."/>
            <person name="Chaudhuri R.R."/>
            <person name="La Ragione R."/>
            <person name="Hildebrand F."/>
            <person name="Pallen M.J."/>
        </authorList>
    </citation>
    <scope>NUCLEOTIDE SEQUENCE</scope>
    <source>
        <strain evidence="2">ChiGjej6B6-1540</strain>
    </source>
</reference>
<gene>
    <name evidence="2" type="ORF">H9868_01495</name>
</gene>
<evidence type="ECO:0000313" key="2">
    <source>
        <dbReference type="EMBL" id="HIW93192.1"/>
    </source>
</evidence>
<reference evidence="2" key="2">
    <citation type="submission" date="2021-04" db="EMBL/GenBank/DDBJ databases">
        <authorList>
            <person name="Gilroy R."/>
        </authorList>
    </citation>
    <scope>NUCLEOTIDE SEQUENCE</scope>
    <source>
        <strain evidence="2">ChiGjej6B6-1540</strain>
    </source>
</reference>
<organism evidence="2 3">
    <name type="scientific">Candidatus Flavonifractor merdipullorum</name>
    <dbReference type="NCBI Taxonomy" id="2838590"/>
    <lineage>
        <taxon>Bacteria</taxon>
        <taxon>Bacillati</taxon>
        <taxon>Bacillota</taxon>
        <taxon>Clostridia</taxon>
        <taxon>Eubacteriales</taxon>
        <taxon>Oscillospiraceae</taxon>
        <taxon>Flavonifractor</taxon>
    </lineage>
</organism>
<evidence type="ECO:0000256" key="1">
    <source>
        <dbReference type="SAM" id="Coils"/>
    </source>
</evidence>
<feature type="coiled-coil region" evidence="1">
    <location>
        <begin position="290"/>
        <end position="317"/>
    </location>
</feature>
<dbReference type="EMBL" id="DXGA01000032">
    <property type="protein sequence ID" value="HIW93192.1"/>
    <property type="molecule type" value="Genomic_DNA"/>
</dbReference>
<feature type="coiled-coil region" evidence="1">
    <location>
        <begin position="83"/>
        <end position="124"/>
    </location>
</feature>
<feature type="coiled-coil region" evidence="1">
    <location>
        <begin position="1"/>
        <end position="38"/>
    </location>
</feature>
<name>A0A9D1UMG6_9FIRM</name>
<accession>A0A9D1UMG6</accession>
<evidence type="ECO:0000313" key="3">
    <source>
        <dbReference type="Proteomes" id="UP000824192"/>
    </source>
</evidence>
<dbReference type="AlphaFoldDB" id="A0A9D1UMG6"/>
<proteinExistence type="predicted"/>